<proteinExistence type="predicted"/>
<organism evidence="1 2">
    <name type="scientific">Limosilactobacillus fermentum</name>
    <name type="common">Lactobacillus fermentum</name>
    <dbReference type="NCBI Taxonomy" id="1613"/>
    <lineage>
        <taxon>Bacteria</taxon>
        <taxon>Bacillati</taxon>
        <taxon>Bacillota</taxon>
        <taxon>Bacilli</taxon>
        <taxon>Lactobacillales</taxon>
        <taxon>Lactobacillaceae</taxon>
        <taxon>Limosilactobacillus</taxon>
    </lineage>
</organism>
<reference evidence="1 2" key="1">
    <citation type="submission" date="2016-12" db="EMBL/GenBank/DDBJ databases">
        <title>Complete Genome Sequence of Lactobacillus fermentum Strain SNUV175, a Probiotic for Treatment of Bacterial Vaginosis.</title>
        <authorList>
            <person name="Lee S."/>
            <person name="You H.J."/>
            <person name="Kwon B."/>
            <person name="Ko G."/>
        </authorList>
    </citation>
    <scope>NUCLEOTIDE SEQUENCE [LARGE SCALE GENOMIC DNA]</scope>
    <source>
        <strain evidence="1 2">SNUV175</strain>
    </source>
</reference>
<accession>A0A1L7GTC9</accession>
<name>A0A1L7GTC9_LIMFE</name>
<dbReference type="EMBL" id="CP019030">
    <property type="protein sequence ID" value="APU45297.1"/>
    <property type="molecule type" value="Genomic_DNA"/>
</dbReference>
<sequence>MDDKLIASRRSYKLGNGDQITRYDTNFVDDINDCIIVYWSDKLQAYSDDGYTLWEITCGGPLDEQLARKVVDQALSNYNGVKLVGEELQSDHLEDLLQIIIALYSYIVIWRGYDNGK</sequence>
<evidence type="ECO:0008006" key="3">
    <source>
        <dbReference type="Google" id="ProtNLM"/>
    </source>
</evidence>
<protein>
    <recommendedName>
        <fullName evidence="3">DUF1828 domain-containing protein</fullName>
    </recommendedName>
</protein>
<evidence type="ECO:0000313" key="1">
    <source>
        <dbReference type="EMBL" id="APU45297.1"/>
    </source>
</evidence>
<dbReference type="Proteomes" id="UP000185427">
    <property type="component" value="Chromosome"/>
</dbReference>
<dbReference type="AlphaFoldDB" id="A0A1L7GTC9"/>
<gene>
    <name evidence="1" type="ORF">BUW47_02050</name>
</gene>
<dbReference type="RefSeq" id="WP_075667135.1">
    <property type="nucleotide sequence ID" value="NZ_CP019030.1"/>
</dbReference>
<evidence type="ECO:0000313" key="2">
    <source>
        <dbReference type="Proteomes" id="UP000185427"/>
    </source>
</evidence>